<dbReference type="GO" id="GO:0005737">
    <property type="term" value="C:cytoplasm"/>
    <property type="evidence" value="ECO:0007669"/>
    <property type="project" value="UniProtKB-SubCell"/>
</dbReference>
<dbReference type="InterPro" id="IPR051345">
    <property type="entry name" value="Importin_beta-like_NTR"/>
</dbReference>
<evidence type="ECO:0000256" key="5">
    <source>
        <dbReference type="ARBA" id="ARBA00022553"/>
    </source>
</evidence>
<dbReference type="InterPro" id="IPR013598">
    <property type="entry name" value="Exportin-1/Importin-b-like"/>
</dbReference>
<dbReference type="EMBL" id="HBUF01140285">
    <property type="protein sequence ID" value="CAG6646125.1"/>
    <property type="molecule type" value="Transcribed_RNA"/>
</dbReference>
<dbReference type="EMBL" id="HBUF01510520">
    <property type="protein sequence ID" value="CAG6746587.1"/>
    <property type="molecule type" value="Transcribed_RNA"/>
</dbReference>
<dbReference type="EMBL" id="HBUF01140284">
    <property type="protein sequence ID" value="CAG6646124.1"/>
    <property type="molecule type" value="Transcribed_RNA"/>
</dbReference>
<dbReference type="Pfam" id="PF08389">
    <property type="entry name" value="Xpo1"/>
    <property type="match status" value="1"/>
</dbReference>
<dbReference type="EMBL" id="HBUF01359562">
    <property type="protein sequence ID" value="CAG6719897.1"/>
    <property type="molecule type" value="Transcribed_RNA"/>
</dbReference>
<evidence type="ECO:0000256" key="9">
    <source>
        <dbReference type="ARBA" id="ARBA00060097"/>
    </source>
</evidence>
<reference evidence="14" key="1">
    <citation type="submission" date="2021-05" db="EMBL/GenBank/DDBJ databases">
        <authorList>
            <person name="Alioto T."/>
            <person name="Alioto T."/>
            <person name="Gomez Garrido J."/>
        </authorList>
    </citation>
    <scope>NUCLEOTIDE SEQUENCE</scope>
</reference>
<evidence type="ECO:0000256" key="4">
    <source>
        <dbReference type="ARBA" id="ARBA00022490"/>
    </source>
</evidence>
<dbReference type="Pfam" id="PF24139">
    <property type="entry name" value="TPR_TNPO3_IPO13_4th"/>
    <property type="match status" value="1"/>
</dbReference>
<evidence type="ECO:0000256" key="7">
    <source>
        <dbReference type="ARBA" id="ARBA00022990"/>
    </source>
</evidence>
<evidence type="ECO:0000256" key="6">
    <source>
        <dbReference type="ARBA" id="ARBA00022927"/>
    </source>
</evidence>
<dbReference type="AlphaFoldDB" id="A0A8D8RAS0"/>
<dbReference type="PANTHER" id="PTHR12363">
    <property type="entry name" value="TRANSPORTIN 3 AND IMPORTIN 13"/>
    <property type="match status" value="1"/>
</dbReference>
<keyword evidence="8" id="KW-0539">Nucleus</keyword>
<dbReference type="Gene3D" id="1.25.10.10">
    <property type="entry name" value="Leucine-rich Repeat Variant"/>
    <property type="match status" value="1"/>
</dbReference>
<keyword evidence="6" id="KW-0653">Protein transport</keyword>
<dbReference type="EMBL" id="HBUF01359563">
    <property type="protein sequence ID" value="CAG6719899.1"/>
    <property type="molecule type" value="Transcribed_RNA"/>
</dbReference>
<comment type="subcellular location">
    <subcellularLocation>
        <location evidence="2">Cytoplasm</location>
    </subcellularLocation>
    <subcellularLocation>
        <location evidence="1">Nucleus envelope</location>
    </subcellularLocation>
</comment>
<proteinExistence type="predicted"/>
<evidence type="ECO:0000256" key="2">
    <source>
        <dbReference type="ARBA" id="ARBA00004496"/>
    </source>
</evidence>
<dbReference type="Pfam" id="PF03810">
    <property type="entry name" value="IBN_N"/>
    <property type="match status" value="1"/>
</dbReference>
<organism evidence="14">
    <name type="scientific">Cacopsylla melanoneura</name>
    <dbReference type="NCBI Taxonomy" id="428564"/>
    <lineage>
        <taxon>Eukaryota</taxon>
        <taxon>Metazoa</taxon>
        <taxon>Ecdysozoa</taxon>
        <taxon>Arthropoda</taxon>
        <taxon>Hexapoda</taxon>
        <taxon>Insecta</taxon>
        <taxon>Pterygota</taxon>
        <taxon>Neoptera</taxon>
        <taxon>Paraneoptera</taxon>
        <taxon>Hemiptera</taxon>
        <taxon>Sternorrhyncha</taxon>
        <taxon>Psylloidea</taxon>
        <taxon>Psyllidae</taxon>
        <taxon>Psyllinae</taxon>
        <taxon>Cacopsylla</taxon>
    </lineage>
</organism>
<evidence type="ECO:0000256" key="11">
    <source>
        <dbReference type="ARBA" id="ARBA00067328"/>
    </source>
</evidence>
<dbReference type="FunFam" id="1.25.10.10:FF:000079">
    <property type="entry name" value="transportin-3 isoform X1"/>
    <property type="match status" value="1"/>
</dbReference>
<dbReference type="EMBL" id="HBUF01269600">
    <property type="protein sequence ID" value="CAG6684879.1"/>
    <property type="molecule type" value="Transcribed_RNA"/>
</dbReference>
<evidence type="ECO:0000256" key="1">
    <source>
        <dbReference type="ARBA" id="ARBA00004259"/>
    </source>
</evidence>
<name>A0A8D8RAS0_9HEMI</name>
<dbReference type="PANTHER" id="PTHR12363:SF42">
    <property type="entry name" value="TRANSPORTIN-3"/>
    <property type="match status" value="1"/>
</dbReference>
<dbReference type="InterPro" id="IPR001494">
    <property type="entry name" value="Importin-beta_N"/>
</dbReference>
<dbReference type="GO" id="GO:0005635">
    <property type="term" value="C:nuclear envelope"/>
    <property type="evidence" value="ECO:0007669"/>
    <property type="project" value="UniProtKB-SubCell"/>
</dbReference>
<dbReference type="EMBL" id="HBUF01140283">
    <property type="protein sequence ID" value="CAG6646123.1"/>
    <property type="molecule type" value="Transcribed_RNA"/>
</dbReference>
<feature type="domain" description="Exportin-1/Importin-beta-like" evidence="13">
    <location>
        <begin position="105"/>
        <end position="248"/>
    </location>
</feature>
<keyword evidence="4" id="KW-0963">Cytoplasm</keyword>
<accession>A0A8D8RAS0</accession>
<evidence type="ECO:0000259" key="13">
    <source>
        <dbReference type="Pfam" id="PF08389"/>
    </source>
</evidence>
<dbReference type="Pfam" id="PF24140">
    <property type="entry name" value="TPR_TNPO3_IPO13_3rd"/>
    <property type="match status" value="1"/>
</dbReference>
<evidence type="ECO:0000313" key="14">
    <source>
        <dbReference type="EMBL" id="CAG6646125.1"/>
    </source>
</evidence>
<dbReference type="InterPro" id="IPR057942">
    <property type="entry name" value="TPR_TNPO3_IPO13_3rd"/>
</dbReference>
<dbReference type="GO" id="GO:0031267">
    <property type="term" value="F:small GTPase binding"/>
    <property type="evidence" value="ECO:0007669"/>
    <property type="project" value="InterPro"/>
</dbReference>
<comment type="subunit">
    <text evidence="10">Interacts with (GTP-bound) Ran. Interacts with (phosphorylated) SFRS1 and SFRS2; leading to their nuclear import. Interacts with NUP62. Interacts with RBM4. Interacts with CPSF6, promoting its nuclear import.</text>
</comment>
<sequence length="933" mass="105593">MESQPSLETVYSAVHTLYQNPDKSEKEKASQWLQQLQKSIFAWKIADEMLLHQNELGLEAVYFSAQTMKQKVQNAFFELPSESHASLRDSLIEHLSRTNESSGRTVMTQLALALADLALQMSAWEKPIVHIIEQLSHKGSILALLEVLTVLPEEVNVLKLGKNRRQEFEEELKSASAIVLEFLKTCQANSGDNVTLQTRVLKCYTSWLNANAISLSDITNDVVIVSAFQVLSNHQSSGTLHDAATDCISALLPIIEFNNNFDAVNLNVFTCILSLEEQFHLSVAHEEQEKCMNYCKLFTELAESLLDRIVRESILDQLSFSIKALDLVLICVGHHDYEVASITFRLWYRLSEILYAKNDESLTLKFKPHVERLIGALCKHCQIEPDLEGLLEEDHDFYDFRLKVSELVKDVVFIVGSSTCFRHMFNSLQENNVMWEQTEAALYIMQSVAKNVLPEENDVVPKVVEAILHLPPNTHIAVRYTSLLLLGELCEWIDKHPHTLETILNFLLHCLQQPGLASVTANALQSISTACCTHMVAHFNGLLQIIRCLDTLTITNDAAIGLLKGVAIIVSDMPPDQISGALKELCLVQVKPLCELIEKQTKPEKNKKSDPVLWLDRLAAIFKHTSPRTMSETHPCQGVITELWPVLSRTCDTYQEDARIMEHACRCLRYAIRCVGKDFTHLLEPLVKQMVVLYSKHPHSSFLYLGSILVDEYATTHCVAGLLDMVQAFLPPTYNLLQQEDGLKNHPDTVDDLFRLSTRFLQRAPMAFLTSNFISSVMQCGILSTHLDHRDANSTVMKFFYDLIHNNRVLSEKDSKKKAMSEEEFEMRHRLMKDIISKHGQVLVSNLLHACVFSLHTYMMGDVADVLYELMAVDRQVSNQWLQDAISQLPKNTPAGMNAATSEQLVAFHTQVTQSESVSQVCQALKELSRLYR</sequence>
<dbReference type="InterPro" id="IPR058537">
    <property type="entry name" value="TPR_TNPO3_IPO13_4th"/>
</dbReference>
<evidence type="ECO:0000259" key="12">
    <source>
        <dbReference type="Pfam" id="PF03810"/>
    </source>
</evidence>
<comment type="function">
    <text evidence="9">Importin, which transports target proteins into the nucleus. Specifically mediates the nuclear import of splicing factor serine/arginine (SR) proteins, such as RBM4, SFRS1 and SFRS2, by recognizing phosphorylated SR domains. Also mediates the nuclear import of serine/arginine (SR) protein CPSF6, independently of CPSF6 phosphorylation. The nuclear import process is regulated by the small GTPase Ran that partitions between cytoplasm and nucleus in the predominantly GDP- and GTP-bound form, respectively. Importin associates with target cargo proteins in the cytoplasm, and the competitive binding of GTP-bound Ran induces the release of cargos in the nucleus.</text>
</comment>
<dbReference type="InterPro" id="IPR057941">
    <property type="entry name" value="TPR_TNPO3_IPO13_2nd"/>
</dbReference>
<keyword evidence="3" id="KW-0813">Transport</keyword>
<dbReference type="SUPFAM" id="SSF48371">
    <property type="entry name" value="ARM repeat"/>
    <property type="match status" value="1"/>
</dbReference>
<keyword evidence="7" id="KW-0007">Acetylation</keyword>
<feature type="domain" description="Importin N-terminal" evidence="12">
    <location>
        <begin position="29"/>
        <end position="95"/>
    </location>
</feature>
<keyword evidence="5" id="KW-0597">Phosphoprotein</keyword>
<evidence type="ECO:0000256" key="8">
    <source>
        <dbReference type="ARBA" id="ARBA00023242"/>
    </source>
</evidence>
<dbReference type="Pfam" id="PF24138">
    <property type="entry name" value="TPR_TNPO3_IPO13_2nd"/>
    <property type="match status" value="1"/>
</dbReference>
<dbReference type="InterPro" id="IPR011989">
    <property type="entry name" value="ARM-like"/>
</dbReference>
<protein>
    <recommendedName>
        <fullName evidence="11">Transportin-3</fullName>
    </recommendedName>
</protein>
<dbReference type="GO" id="GO:0006606">
    <property type="term" value="P:protein import into nucleus"/>
    <property type="evidence" value="ECO:0007669"/>
    <property type="project" value="TreeGrafter"/>
</dbReference>
<dbReference type="InterPro" id="IPR016024">
    <property type="entry name" value="ARM-type_fold"/>
</dbReference>
<evidence type="ECO:0000256" key="10">
    <source>
        <dbReference type="ARBA" id="ARBA00063116"/>
    </source>
</evidence>
<evidence type="ECO:0000256" key="3">
    <source>
        <dbReference type="ARBA" id="ARBA00022448"/>
    </source>
</evidence>